<gene>
    <name evidence="5" type="ORF">ABS861_00900</name>
</gene>
<dbReference type="EMBL" id="CP158587">
    <property type="protein sequence ID" value="XCA34009.1"/>
    <property type="molecule type" value="Genomic_DNA"/>
</dbReference>
<evidence type="ECO:0000313" key="5">
    <source>
        <dbReference type="EMBL" id="XCA34009.1"/>
    </source>
</evidence>
<dbReference type="AlphaFoldDB" id="A0AAU7YMN0"/>
<keyword evidence="4" id="KW-0175">Coiled coil</keyword>
<sequence length="814" mass="91874">MSYERWQLILTIIDEKINLSKDNVFEKIKEALKRPEILELSEMSRMLEEVSHKLETLSKLPRVQETQESLKKRVKVVNVPQTKEEAKKILKEAGISNPQKMIKRILKRLSVKETSGESKAVALEDILDAQKISEKVPMMLDTKKILEVLNKSKEASGNVYREWEENKFDVNHWFEVDCLSGYCSYTLLYLAIDFKLDNLIDALLEVKEVDINARGPFAQWTALHWAAESGNTRVVLKLIEKGANVNQLDSSQRTTLYQPAANGDIEITKILVKNKADVNAEDLARLTALYEAAGHGRKEVVKYLMKNGADVKRNGALKLTPLHLAVANVNKEMVDCIIKNDKNIDENIEIVDVFGWSPVYWATAKNDTLILEILLQATLRCRAIINIEDKLIGRSPLHIAATNGNVEAVKLLINYGANVNYKDAWGWTPFNCAATKGNREVMNYLIAHGASIETNDPQKILLSIRPYNCLEAANTLIKFKIWKDVMKLMEAEFLRCAARHGDTRMVHALLESGVNANAGDDLGSTALHKAAKYNHPEVVRTLILYGADVNAQNDSGESPLTYAVERRNWIVAITLLCYGANPSLPDNCYETVRDLAQRQGISNLLAEVEQGAKAILTQLKAESRMMQHTASHMSRQIELSTKFEHMIREQANQIEQLQYNAKLNEKRVAFITDHIKCVQLETNNKACSAEMDGVKEQILHSPCRWSYRTKNVNVRRVTSLADSIECMKLRPNTEECSGPSTKMNGIKEQRYSPYRGTYHTTNVNVEKATPLANNIEYTKLGPSTHLSKMKEISLISSSIIEKYSAIIEFPLSSF</sequence>
<feature type="repeat" description="ANK" evidence="3">
    <location>
        <begin position="494"/>
        <end position="521"/>
    </location>
</feature>
<dbReference type="InterPro" id="IPR036770">
    <property type="entry name" value="Ankyrin_rpt-contain_sf"/>
</dbReference>
<keyword evidence="1" id="KW-0677">Repeat</keyword>
<dbReference type="Gene3D" id="1.25.40.20">
    <property type="entry name" value="Ankyrin repeat-containing domain"/>
    <property type="match status" value="3"/>
</dbReference>
<dbReference type="Pfam" id="PF12796">
    <property type="entry name" value="Ank_2"/>
    <property type="match status" value="4"/>
</dbReference>
<dbReference type="PANTHER" id="PTHR24126:SF14">
    <property type="entry name" value="ANK_REP_REGION DOMAIN-CONTAINING PROTEIN"/>
    <property type="match status" value="1"/>
</dbReference>
<dbReference type="PANTHER" id="PTHR24126">
    <property type="entry name" value="ANKYRIN REPEAT, PH AND SEC7 DOMAIN CONTAINING PROTEIN SECG-RELATED"/>
    <property type="match status" value="1"/>
</dbReference>
<accession>A0AAU7YMN0</accession>
<feature type="repeat" description="ANK" evidence="3">
    <location>
        <begin position="284"/>
        <end position="316"/>
    </location>
</feature>
<feature type="coiled-coil region" evidence="4">
    <location>
        <begin position="647"/>
        <end position="697"/>
    </location>
</feature>
<reference evidence="5" key="1">
    <citation type="submission" date="2024-06" db="EMBL/GenBank/DDBJ databases">
        <title>Genome assembly of the Oeneis chryxus ivallda.</title>
        <authorList>
            <person name="MacDonald Z."/>
            <person name="Shaffer H.B."/>
            <person name="Gillespie T."/>
            <person name="Marimuthu M.P.A."/>
            <person name="Nguyen O."/>
            <person name="Fairbairn C.W."/>
            <person name="Seligmann W.E."/>
            <person name="Escalona M."/>
            <person name="Miller C."/>
            <person name="Toffelmier E."/>
        </authorList>
    </citation>
    <scope>NUCLEOTIDE SEQUENCE</scope>
    <source>
        <strain evidence="5">CCGP_102_HBS-TG_Oc004</strain>
    </source>
</reference>
<dbReference type="PROSITE" id="PS50297">
    <property type="entry name" value="ANK_REP_REGION"/>
    <property type="match status" value="6"/>
</dbReference>
<keyword evidence="2 3" id="KW-0040">ANK repeat</keyword>
<feature type="repeat" description="ANK" evidence="3">
    <location>
        <begin position="425"/>
        <end position="457"/>
    </location>
</feature>
<dbReference type="SUPFAM" id="SSF48403">
    <property type="entry name" value="Ankyrin repeat"/>
    <property type="match status" value="1"/>
</dbReference>
<feature type="repeat" description="ANK" evidence="3">
    <location>
        <begin position="522"/>
        <end position="554"/>
    </location>
</feature>
<evidence type="ECO:0000256" key="1">
    <source>
        <dbReference type="ARBA" id="ARBA00022737"/>
    </source>
</evidence>
<name>A0AAU7YMN0_9RICK</name>
<evidence type="ECO:0000256" key="3">
    <source>
        <dbReference type="PROSITE-ProRule" id="PRU00023"/>
    </source>
</evidence>
<protein>
    <submittedName>
        <fullName evidence="5">Ankyrin repeat domain-containing protein</fullName>
    </submittedName>
</protein>
<dbReference type="PROSITE" id="PS50088">
    <property type="entry name" value="ANK_REPEAT"/>
    <property type="match status" value="8"/>
</dbReference>
<evidence type="ECO:0000256" key="4">
    <source>
        <dbReference type="SAM" id="Coils"/>
    </source>
</evidence>
<feature type="repeat" description="ANK" evidence="3">
    <location>
        <begin position="251"/>
        <end position="283"/>
    </location>
</feature>
<dbReference type="InterPro" id="IPR002110">
    <property type="entry name" value="Ankyrin_rpt"/>
</dbReference>
<proteinExistence type="predicted"/>
<dbReference type="PRINTS" id="PR01415">
    <property type="entry name" value="ANKYRIN"/>
</dbReference>
<feature type="repeat" description="ANK" evidence="3">
    <location>
        <begin position="218"/>
        <end position="250"/>
    </location>
</feature>
<organism evidence="5">
    <name type="scientific">Wolbachia endosymbiont of Oeneis ivallda</name>
    <dbReference type="NCBI Taxonomy" id="3171168"/>
    <lineage>
        <taxon>Bacteria</taxon>
        <taxon>Pseudomonadati</taxon>
        <taxon>Pseudomonadota</taxon>
        <taxon>Alphaproteobacteria</taxon>
        <taxon>Rickettsiales</taxon>
        <taxon>Anaplasmataceae</taxon>
        <taxon>Wolbachieae</taxon>
        <taxon>Wolbachia</taxon>
    </lineage>
</organism>
<feature type="repeat" description="ANK" evidence="3">
    <location>
        <begin position="392"/>
        <end position="424"/>
    </location>
</feature>
<dbReference type="SMART" id="SM00248">
    <property type="entry name" value="ANK"/>
    <property type="match status" value="11"/>
</dbReference>
<feature type="repeat" description="ANK" evidence="3">
    <location>
        <begin position="555"/>
        <end position="587"/>
    </location>
</feature>
<evidence type="ECO:0000256" key="2">
    <source>
        <dbReference type="ARBA" id="ARBA00023043"/>
    </source>
</evidence>